<protein>
    <submittedName>
        <fullName evidence="2">Copia protein</fullName>
    </submittedName>
</protein>
<name>A0A699ITZ2_TANCI</name>
<dbReference type="PANTHER" id="PTHR11439:SF495">
    <property type="entry name" value="REVERSE TRANSCRIPTASE, RNA-DEPENDENT DNA POLYMERASE-RELATED"/>
    <property type="match status" value="1"/>
</dbReference>
<dbReference type="AlphaFoldDB" id="A0A699ITZ2"/>
<feature type="non-terminal residue" evidence="2">
    <location>
        <position position="307"/>
    </location>
</feature>
<comment type="caution">
    <text evidence="2">The sequence shown here is derived from an EMBL/GenBank/DDBJ whole genome shotgun (WGS) entry which is preliminary data.</text>
</comment>
<accession>A0A699ITZ2</accession>
<reference evidence="2" key="1">
    <citation type="journal article" date="2019" name="Sci. Rep.">
        <title>Draft genome of Tanacetum cinerariifolium, the natural source of mosquito coil.</title>
        <authorList>
            <person name="Yamashiro T."/>
            <person name="Shiraishi A."/>
            <person name="Satake H."/>
            <person name="Nakayama K."/>
        </authorList>
    </citation>
    <scope>NUCLEOTIDE SEQUENCE</scope>
</reference>
<evidence type="ECO:0000313" key="2">
    <source>
        <dbReference type="EMBL" id="GEZ85503.1"/>
    </source>
</evidence>
<evidence type="ECO:0000256" key="1">
    <source>
        <dbReference type="SAM" id="MobiDB-lite"/>
    </source>
</evidence>
<dbReference type="PANTHER" id="PTHR11439">
    <property type="entry name" value="GAG-POL-RELATED RETROTRANSPOSON"/>
    <property type="match status" value="1"/>
</dbReference>
<dbReference type="CDD" id="cd09272">
    <property type="entry name" value="RNase_HI_RT_Ty1"/>
    <property type="match status" value="1"/>
</dbReference>
<feature type="compositionally biased region" description="Pro residues" evidence="1">
    <location>
        <begin position="225"/>
        <end position="239"/>
    </location>
</feature>
<organism evidence="2">
    <name type="scientific">Tanacetum cinerariifolium</name>
    <name type="common">Dalmatian daisy</name>
    <name type="synonym">Chrysanthemum cinerariifolium</name>
    <dbReference type="NCBI Taxonomy" id="118510"/>
    <lineage>
        <taxon>Eukaryota</taxon>
        <taxon>Viridiplantae</taxon>
        <taxon>Streptophyta</taxon>
        <taxon>Embryophyta</taxon>
        <taxon>Tracheophyta</taxon>
        <taxon>Spermatophyta</taxon>
        <taxon>Magnoliopsida</taxon>
        <taxon>eudicotyledons</taxon>
        <taxon>Gunneridae</taxon>
        <taxon>Pentapetalae</taxon>
        <taxon>asterids</taxon>
        <taxon>campanulids</taxon>
        <taxon>Asterales</taxon>
        <taxon>Asteraceae</taxon>
        <taxon>Asteroideae</taxon>
        <taxon>Anthemideae</taxon>
        <taxon>Anthemidinae</taxon>
        <taxon>Tanacetum</taxon>
    </lineage>
</organism>
<gene>
    <name evidence="2" type="ORF">Tci_557476</name>
</gene>
<proteinExistence type="predicted"/>
<sequence length="307" mass="34294">MGELTFFLELQVKQKDNGIFISQDKYVVEILRKFGLTDGISTSTPIDTEKHFLKDPDGEDVDVHIYSHYAGASLDRKSTTGGYQFLGYRLIFCQCKKQTVVATSSTEAEYVAAASCCAQVIWIQNKLLDYGPTLVLLVLIEAQHHIYNDLPLLEVNTPRRDKDSLEIIELMVFLCMSAKRTAWNEFSSSMASAVICLATGRKFNFSKYIFDSMDEDDDNELSAAPTPPSPMLATPPPSPTHEHIPLRLRKGRTAQSVKSLAETVMDDLEDASKLEGKIAKLDDDDEDVTLEDVDADVQERLVESQAK</sequence>
<dbReference type="EMBL" id="BKCJ010332810">
    <property type="protein sequence ID" value="GEZ85503.1"/>
    <property type="molecule type" value="Genomic_DNA"/>
</dbReference>
<feature type="region of interest" description="Disordered" evidence="1">
    <location>
        <begin position="216"/>
        <end position="243"/>
    </location>
</feature>